<evidence type="ECO:0000313" key="10">
    <source>
        <dbReference type="EMBL" id="ANZ45713.1"/>
    </source>
</evidence>
<feature type="transmembrane region" description="Helical" evidence="9">
    <location>
        <begin position="559"/>
        <end position="578"/>
    </location>
</feature>
<evidence type="ECO:0000313" key="11">
    <source>
        <dbReference type="Proteomes" id="UP000093044"/>
    </source>
</evidence>
<evidence type="ECO:0000256" key="8">
    <source>
        <dbReference type="SAM" id="Coils"/>
    </source>
</evidence>
<dbReference type="Gene3D" id="1.20.1460.20">
    <property type="match status" value="1"/>
</dbReference>
<dbReference type="EMBL" id="CP016757">
    <property type="protein sequence ID" value="ANZ45713.1"/>
    <property type="molecule type" value="Genomic_DNA"/>
</dbReference>
<dbReference type="Proteomes" id="UP000093044">
    <property type="component" value="Chromosome"/>
</dbReference>
<gene>
    <name evidence="10" type="ORF">BED41_11870</name>
</gene>
<keyword evidence="6" id="KW-0406">Ion transport</keyword>
<feature type="transmembrane region" description="Helical" evidence="9">
    <location>
        <begin position="438"/>
        <end position="458"/>
    </location>
</feature>
<dbReference type="RefSeq" id="WP_066746542.1">
    <property type="nucleotide sequence ID" value="NZ_CATWZH010000009.1"/>
</dbReference>
<evidence type="ECO:0000256" key="3">
    <source>
        <dbReference type="ARBA" id="ARBA00022448"/>
    </source>
</evidence>
<evidence type="ECO:0000256" key="5">
    <source>
        <dbReference type="ARBA" id="ARBA00022989"/>
    </source>
</evidence>
<feature type="coiled-coil region" evidence="8">
    <location>
        <begin position="223"/>
        <end position="250"/>
    </location>
</feature>
<organism evidence="10 11">
    <name type="scientific">Cloacibacillus porcorum</name>
    <dbReference type="NCBI Taxonomy" id="1197717"/>
    <lineage>
        <taxon>Bacteria</taxon>
        <taxon>Thermotogati</taxon>
        <taxon>Synergistota</taxon>
        <taxon>Synergistia</taxon>
        <taxon>Synergistales</taxon>
        <taxon>Synergistaceae</taxon>
        <taxon>Cloacibacillus</taxon>
    </lineage>
</organism>
<feature type="transmembrane region" description="Helical" evidence="9">
    <location>
        <begin position="399"/>
        <end position="418"/>
    </location>
</feature>
<dbReference type="KEGG" id="cpor:BED41_11870"/>
<dbReference type="AlphaFoldDB" id="A0A1B2I6Y5"/>
<comment type="subcellular location">
    <subcellularLocation>
        <location evidence="1">Membrane</location>
        <topology evidence="1">Multi-pass membrane protein</topology>
    </subcellularLocation>
</comment>
<evidence type="ECO:0000256" key="7">
    <source>
        <dbReference type="ARBA" id="ARBA00023136"/>
    </source>
</evidence>
<feature type="transmembrane region" description="Helical" evidence="9">
    <location>
        <begin position="506"/>
        <end position="524"/>
    </location>
</feature>
<keyword evidence="8" id="KW-0175">Coiled coil</keyword>
<comment type="similarity">
    <text evidence="2">Belongs to the V-ATPase 116 kDa subunit family.</text>
</comment>
<dbReference type="PANTHER" id="PTHR11629:SF63">
    <property type="entry name" value="V-TYPE PROTON ATPASE SUBUNIT A"/>
    <property type="match status" value="1"/>
</dbReference>
<dbReference type="GeneID" id="83058543"/>
<sequence>MAVMKMVALTMIGPQSEMEPVARQMVLTGGFQPLPLDILINDRSLRSKLTTETENPYDELVSKISTIWKVAGEVVPDPQPVTITKDFTLSHARMLVEQTSRRLQVWEQRRRVLVEEEELLRATKLFVEALSGTEFGPRELAEGRFAKTFFGYLSNENFQRLMESGEESPIAINELTVSNGNTWALIITVPGYEESTKKLLEAVYFKEFSLKDIAGQLDGEDPLALVEKRIENHQRAIRGLAKAAKDMLREHRADYELLFSQLYTMQRVYDVCKGRGEVSGMFVLSGWIPADTYAEISKTIAEEAPMTTLMVEETQDISYSGIRIPTKLKNNAFFRSFQDIVAMYSLPSYGEIDPSPIVAISFILFFGFMFGDVGHGIMIFLGSMMLVKRGIMRRSLGQVMKMASISSMFFGLMYGSIFGIEGVIPEIWLNPMHDVNKLLAVSIGLGVFMISLGLLLNMIKQYRAKDFGRLLFDGQGLAGLALYWTLCALGMIYITGSPISEFTADLMWGAIGLLILVMIFRDILARYILRQKGDGESPVLNLFEIMHNLMSFVSNTASFVRLAAFALNHVGLSLAVIMLSEMVRSLPGGIVMKGIILIIGNLVIVCLEGLIVFIQTLRLEYYEFFGKFYKGGGSAFKPVGWKKEGGKFSQANAEDL</sequence>
<protein>
    <submittedName>
        <fullName evidence="10">ATPase</fullName>
    </submittedName>
</protein>
<dbReference type="PANTHER" id="PTHR11629">
    <property type="entry name" value="VACUOLAR PROTON ATPASES"/>
    <property type="match status" value="1"/>
</dbReference>
<dbReference type="GO" id="GO:0033179">
    <property type="term" value="C:proton-transporting V-type ATPase, V0 domain"/>
    <property type="evidence" value="ECO:0007669"/>
    <property type="project" value="InterPro"/>
</dbReference>
<keyword evidence="11" id="KW-1185">Reference proteome</keyword>
<feature type="transmembrane region" description="Helical" evidence="9">
    <location>
        <begin position="357"/>
        <end position="387"/>
    </location>
</feature>
<dbReference type="GO" id="GO:0016471">
    <property type="term" value="C:vacuolar proton-transporting V-type ATPase complex"/>
    <property type="evidence" value="ECO:0007669"/>
    <property type="project" value="TreeGrafter"/>
</dbReference>
<evidence type="ECO:0000256" key="9">
    <source>
        <dbReference type="SAM" id="Phobius"/>
    </source>
</evidence>
<feature type="transmembrane region" description="Helical" evidence="9">
    <location>
        <begin position="470"/>
        <end position="494"/>
    </location>
</feature>
<evidence type="ECO:0000256" key="1">
    <source>
        <dbReference type="ARBA" id="ARBA00004141"/>
    </source>
</evidence>
<accession>A0A1B2I6Y5</accession>
<keyword evidence="3" id="KW-0813">Transport</keyword>
<dbReference type="OrthoDB" id="9803814at2"/>
<keyword evidence="4 9" id="KW-0812">Transmembrane</keyword>
<dbReference type="STRING" id="1197717.BED41_11870"/>
<evidence type="ECO:0000256" key="2">
    <source>
        <dbReference type="ARBA" id="ARBA00009904"/>
    </source>
</evidence>
<dbReference type="InterPro" id="IPR002490">
    <property type="entry name" value="V-ATPase_116kDa_su"/>
</dbReference>
<dbReference type="Gene3D" id="3.30.70.2170">
    <property type="match status" value="1"/>
</dbReference>
<name>A0A1B2I6Y5_9BACT</name>
<feature type="transmembrane region" description="Helical" evidence="9">
    <location>
        <begin position="590"/>
        <end position="614"/>
    </location>
</feature>
<keyword evidence="5 9" id="KW-1133">Transmembrane helix</keyword>
<evidence type="ECO:0000256" key="4">
    <source>
        <dbReference type="ARBA" id="ARBA00022692"/>
    </source>
</evidence>
<dbReference type="Gene3D" id="3.30.70.2750">
    <property type="match status" value="1"/>
</dbReference>
<dbReference type="GO" id="GO:0051117">
    <property type="term" value="F:ATPase binding"/>
    <property type="evidence" value="ECO:0007669"/>
    <property type="project" value="TreeGrafter"/>
</dbReference>
<dbReference type="GO" id="GO:0007035">
    <property type="term" value="P:vacuolar acidification"/>
    <property type="evidence" value="ECO:0007669"/>
    <property type="project" value="TreeGrafter"/>
</dbReference>
<reference evidence="10" key="1">
    <citation type="submission" date="2016-08" db="EMBL/GenBank/DDBJ databases">
        <title>Complete genome of Cloacibacillus porcorum.</title>
        <authorList>
            <person name="Looft T."/>
            <person name="Bayles D.O."/>
            <person name="Alt D.P."/>
        </authorList>
    </citation>
    <scope>NUCLEOTIDE SEQUENCE [LARGE SCALE GENOMIC DNA]</scope>
    <source>
        <strain evidence="10">CL-84</strain>
    </source>
</reference>
<dbReference type="GO" id="GO:0046961">
    <property type="term" value="F:proton-transporting ATPase activity, rotational mechanism"/>
    <property type="evidence" value="ECO:0007669"/>
    <property type="project" value="InterPro"/>
</dbReference>
<dbReference type="Pfam" id="PF01496">
    <property type="entry name" value="V_ATPase_I"/>
    <property type="match status" value="2"/>
</dbReference>
<proteinExistence type="inferred from homology"/>
<keyword evidence="7 9" id="KW-0472">Membrane</keyword>
<evidence type="ECO:0000256" key="6">
    <source>
        <dbReference type="ARBA" id="ARBA00023065"/>
    </source>
</evidence>